<dbReference type="SUPFAM" id="SSF49785">
    <property type="entry name" value="Galactose-binding domain-like"/>
    <property type="match status" value="1"/>
</dbReference>
<keyword evidence="14" id="KW-1185">Reference proteome</keyword>
<evidence type="ECO:0000256" key="1">
    <source>
        <dbReference type="ARBA" id="ARBA00001324"/>
    </source>
</evidence>
<dbReference type="EMBL" id="QVQW01000099">
    <property type="protein sequence ID" value="RKU40549.1"/>
    <property type="molecule type" value="Genomic_DNA"/>
</dbReference>
<dbReference type="SUPFAM" id="SSF49452">
    <property type="entry name" value="Starch-binding domain-like"/>
    <property type="match status" value="1"/>
</dbReference>
<evidence type="ECO:0000313" key="13">
    <source>
        <dbReference type="EMBL" id="RKU40549.1"/>
    </source>
</evidence>
<evidence type="ECO:0000256" key="4">
    <source>
        <dbReference type="ARBA" id="ARBA00012437"/>
    </source>
</evidence>
<dbReference type="GO" id="GO:0005576">
    <property type="term" value="C:extracellular region"/>
    <property type="evidence" value="ECO:0007669"/>
    <property type="project" value="UniProtKB-SubCell"/>
</dbReference>
<feature type="domain" description="Rhamnogalacturonan lyase" evidence="11">
    <location>
        <begin position="410"/>
        <end position="577"/>
    </location>
</feature>
<evidence type="ECO:0000256" key="9">
    <source>
        <dbReference type="ARBA" id="ARBA00023326"/>
    </source>
</evidence>
<proteinExistence type="inferred from homology"/>
<evidence type="ECO:0000313" key="14">
    <source>
        <dbReference type="Proteomes" id="UP000275385"/>
    </source>
</evidence>
<dbReference type="GO" id="GO:0102210">
    <property type="term" value="F:rhamnogalacturonan endolyase activity"/>
    <property type="evidence" value="ECO:0007669"/>
    <property type="project" value="UniProtKB-EC"/>
</dbReference>
<feature type="signal peptide" evidence="10">
    <location>
        <begin position="1"/>
        <end position="19"/>
    </location>
</feature>
<evidence type="ECO:0000256" key="3">
    <source>
        <dbReference type="ARBA" id="ARBA00010418"/>
    </source>
</evidence>
<sequence>MKISLVAPAASLFAGVVSAATGPFLTAVDSQTWIIGNEIWNMTQGPKYGVKLYYKDHDCVGNAVGHYVSYNGAANDLAWTSARIVKNGTHSGVPFIDILFTAAEGDMHWVIFSNQHGSYQYFVNRALPTLGEFRTLWRLDNTTFPNGRTVTKDGVLPPLADYLPENKIQDETWRTPDGKGYITKYDWTSWILAQDFYGVYGEETGFGSWYINPGKDYYNGDETKQELMVHRESATGDAVQLNMLHGTHFMVSSSDVFPQGKMWGPWLWYLNDGSRSDALSRSKTEFASWPYPWLEDEPYQTRGSVSGQLTLSDGRPASHAAVFLGDTLPSNKSSLDQGSTYYYTATTDASGHFTIPHVRVGSYGLQAWSGNNSAIEDVSSTFTLPSLTVSKNKETDLGALTWKISEKKKLFQVGSFDRFSYGFAHGGDPWQHGLVSSCPANLTYRVGCSTTKDWCFGQSTKGNWTIKFWNPATANANKSATLIVSLAGYSSGSSSTIWVNDAVVGNLTSGSVGSDGLVTHGLASDPSLYRSATAAGEWRYFEFEVKPGVLKEGKNEVKFQLTRETQWHGFMWDAIKLEW</sequence>
<dbReference type="Gene3D" id="2.60.120.260">
    <property type="entry name" value="Galactose-binding domain-like"/>
    <property type="match status" value="1"/>
</dbReference>
<gene>
    <name evidence="13" type="ORF">DL546_002712</name>
</gene>
<evidence type="ECO:0000256" key="2">
    <source>
        <dbReference type="ARBA" id="ARBA00004613"/>
    </source>
</evidence>
<dbReference type="InterPro" id="IPR013784">
    <property type="entry name" value="Carb-bd-like_fold"/>
</dbReference>
<dbReference type="EC" id="4.2.2.23" evidence="4"/>
<dbReference type="CDD" id="cd10316">
    <property type="entry name" value="RGL4_M"/>
    <property type="match status" value="1"/>
</dbReference>
<reference evidence="13 14" key="1">
    <citation type="submission" date="2018-08" db="EMBL/GenBank/DDBJ databases">
        <title>Draft genome of the lignicolous fungus Coniochaeta pulveracea.</title>
        <authorList>
            <person name="Borstlap C.J."/>
            <person name="De Witt R.N."/>
            <person name="Botha A."/>
            <person name="Volschenk H."/>
        </authorList>
    </citation>
    <scope>NUCLEOTIDE SEQUENCE [LARGE SCALE GENOMIC DNA]</scope>
    <source>
        <strain evidence="13 14">CAB683</strain>
    </source>
</reference>
<dbReference type="CDD" id="cd10320">
    <property type="entry name" value="RGL4_N"/>
    <property type="match status" value="1"/>
</dbReference>
<comment type="caution">
    <text evidence="13">The sequence shown here is derived from an EMBL/GenBank/DDBJ whole genome shotgun (WGS) entry which is preliminary data.</text>
</comment>
<dbReference type="InterPro" id="IPR051850">
    <property type="entry name" value="Polysacch_Lyase_4"/>
</dbReference>
<dbReference type="InterPro" id="IPR008979">
    <property type="entry name" value="Galactose-bd-like_sf"/>
</dbReference>
<keyword evidence="9" id="KW-0624">Polysaccharide degradation</keyword>
<dbReference type="SUPFAM" id="SSF74650">
    <property type="entry name" value="Galactose mutarotase-like"/>
    <property type="match status" value="1"/>
</dbReference>
<evidence type="ECO:0000256" key="6">
    <source>
        <dbReference type="ARBA" id="ARBA00022729"/>
    </source>
</evidence>
<evidence type="ECO:0000256" key="8">
    <source>
        <dbReference type="ARBA" id="ARBA00023277"/>
    </source>
</evidence>
<evidence type="ECO:0000256" key="5">
    <source>
        <dbReference type="ARBA" id="ARBA00022525"/>
    </source>
</evidence>
<dbReference type="Gene3D" id="2.60.40.1120">
    <property type="entry name" value="Carboxypeptidase-like, regulatory domain"/>
    <property type="match status" value="1"/>
</dbReference>
<feature type="domain" description="Rhamnogalacturonan lyase" evidence="12">
    <location>
        <begin position="318"/>
        <end position="372"/>
    </location>
</feature>
<evidence type="ECO:0000259" key="11">
    <source>
        <dbReference type="Pfam" id="PF14683"/>
    </source>
</evidence>
<dbReference type="GO" id="GO:0000272">
    <property type="term" value="P:polysaccharide catabolic process"/>
    <property type="evidence" value="ECO:0007669"/>
    <property type="project" value="UniProtKB-KW"/>
</dbReference>
<organism evidence="13 14">
    <name type="scientific">Coniochaeta pulveracea</name>
    <dbReference type="NCBI Taxonomy" id="177199"/>
    <lineage>
        <taxon>Eukaryota</taxon>
        <taxon>Fungi</taxon>
        <taxon>Dikarya</taxon>
        <taxon>Ascomycota</taxon>
        <taxon>Pezizomycotina</taxon>
        <taxon>Sordariomycetes</taxon>
        <taxon>Sordariomycetidae</taxon>
        <taxon>Coniochaetales</taxon>
        <taxon>Coniochaetaceae</taxon>
        <taxon>Coniochaeta</taxon>
    </lineage>
</organism>
<dbReference type="InterPro" id="IPR011013">
    <property type="entry name" value="Gal_mutarotase_sf_dom"/>
</dbReference>
<dbReference type="Gene3D" id="2.70.98.10">
    <property type="match status" value="1"/>
</dbReference>
<dbReference type="PANTHER" id="PTHR32018">
    <property type="entry name" value="RHAMNOGALACTURONATE LYASE FAMILY PROTEIN"/>
    <property type="match status" value="1"/>
</dbReference>
<dbReference type="STRING" id="177199.A0A420XYD0"/>
<comment type="subcellular location">
    <subcellularLocation>
        <location evidence="2">Secreted</location>
    </subcellularLocation>
</comment>
<dbReference type="InterPro" id="IPR014718">
    <property type="entry name" value="GH-type_carb-bd"/>
</dbReference>
<protein>
    <recommendedName>
        <fullName evidence="4">rhamnogalacturonan endolyase</fullName>
        <ecNumber evidence="4">4.2.2.23</ecNumber>
    </recommendedName>
</protein>
<dbReference type="OrthoDB" id="1179585at2759"/>
<name>A0A420XYD0_9PEZI</name>
<dbReference type="Proteomes" id="UP000275385">
    <property type="component" value="Unassembled WGS sequence"/>
</dbReference>
<dbReference type="InterPro" id="IPR029411">
    <property type="entry name" value="RG-lyase_III"/>
</dbReference>
<keyword evidence="5" id="KW-0964">Secreted</keyword>
<dbReference type="GO" id="GO:0030246">
    <property type="term" value="F:carbohydrate binding"/>
    <property type="evidence" value="ECO:0007669"/>
    <property type="project" value="InterPro"/>
</dbReference>
<comment type="similarity">
    <text evidence="3">Belongs to the polysaccharide lyase 4 family.</text>
</comment>
<evidence type="ECO:0000256" key="7">
    <source>
        <dbReference type="ARBA" id="ARBA00023239"/>
    </source>
</evidence>
<dbReference type="PANTHER" id="PTHR32018:SF1">
    <property type="entry name" value="RHAMNOGALACTURONAN ENDOLYASE"/>
    <property type="match status" value="1"/>
</dbReference>
<dbReference type="InterPro" id="IPR029413">
    <property type="entry name" value="RG-lyase_II"/>
</dbReference>
<dbReference type="AlphaFoldDB" id="A0A420XYD0"/>
<evidence type="ECO:0000259" key="12">
    <source>
        <dbReference type="Pfam" id="PF14686"/>
    </source>
</evidence>
<dbReference type="Pfam" id="PF14686">
    <property type="entry name" value="fn3_3"/>
    <property type="match status" value="1"/>
</dbReference>
<comment type="catalytic activity">
    <reaction evidence="1">
        <text>Endotype eliminative cleavage of L-alpha-rhamnopyranosyl-(1-&gt;4)-alpha-D-galactopyranosyluronic acid bonds of rhamnogalacturonan I domains in ramified hairy regions of pectin leaving L-rhamnopyranose at the reducing end and 4-deoxy-4,5-unsaturated D-galactopyranosyluronic acid at the non-reducing end.</text>
        <dbReference type="EC" id="4.2.2.23"/>
    </reaction>
</comment>
<evidence type="ECO:0000256" key="10">
    <source>
        <dbReference type="SAM" id="SignalP"/>
    </source>
</evidence>
<keyword evidence="7" id="KW-0456">Lyase</keyword>
<keyword evidence="6 10" id="KW-0732">Signal</keyword>
<keyword evidence="8" id="KW-0119">Carbohydrate metabolism</keyword>
<dbReference type="Pfam" id="PF14683">
    <property type="entry name" value="CBM-like"/>
    <property type="match status" value="1"/>
</dbReference>
<accession>A0A420XYD0</accession>
<feature type="chain" id="PRO_5019581598" description="rhamnogalacturonan endolyase" evidence="10">
    <location>
        <begin position="20"/>
        <end position="579"/>
    </location>
</feature>